<dbReference type="KEGG" id="vg:54986106"/>
<dbReference type="EMBL" id="MG050172">
    <property type="protein sequence ID" value="ATW61829.1"/>
    <property type="molecule type" value="Genomic_DNA"/>
</dbReference>
<dbReference type="GO" id="GO:0006629">
    <property type="term" value="P:lipid metabolic process"/>
    <property type="evidence" value="ECO:0007669"/>
    <property type="project" value="InterPro"/>
</dbReference>
<dbReference type="InterPro" id="IPR017946">
    <property type="entry name" value="PLC-like_Pdiesterase_TIM-brl"/>
</dbReference>
<protein>
    <submittedName>
        <fullName evidence="2">Putative tail fiber protein</fullName>
    </submittedName>
</protein>
<dbReference type="RefSeq" id="YP_009795742.1">
    <property type="nucleotide sequence ID" value="NC_047893.1"/>
</dbReference>
<dbReference type="GeneID" id="54986106"/>
<dbReference type="Gene3D" id="3.20.20.190">
    <property type="entry name" value="Phosphatidylinositol (PI) phosphodiesterase"/>
    <property type="match status" value="1"/>
</dbReference>
<proteinExistence type="predicted"/>
<reference evidence="2 3" key="1">
    <citation type="journal article" date="2017" name="J. Ind. Microbiol. Biotechnol.">
        <title>A novel bacteriophage (DTL-Phage) in an industrial fermentation process and CRISPR-based acquired resistance.</title>
        <authorList>
            <person name="Halter M.C."/>
            <person name="Zahn J.A."/>
        </authorList>
    </citation>
    <scope>NUCLEOTIDE SEQUENCE [LARGE SCALE GENOMIC DNA]</scope>
</reference>
<dbReference type="Proteomes" id="UP000241499">
    <property type="component" value="Segment"/>
</dbReference>
<dbReference type="Pfam" id="PF03009">
    <property type="entry name" value="GDPD"/>
    <property type="match status" value="1"/>
</dbReference>
<dbReference type="InterPro" id="IPR030395">
    <property type="entry name" value="GP_PDE_dom"/>
</dbReference>
<dbReference type="PROSITE" id="PS51704">
    <property type="entry name" value="GP_PDE"/>
    <property type="match status" value="1"/>
</dbReference>
<evidence type="ECO:0000259" key="1">
    <source>
        <dbReference type="PROSITE" id="PS51704"/>
    </source>
</evidence>
<evidence type="ECO:0000313" key="2">
    <source>
        <dbReference type="EMBL" id="ATW61829.1"/>
    </source>
</evidence>
<organism evidence="2 3">
    <name type="scientific">Escherichia phage DTL</name>
    <dbReference type="NCBI Taxonomy" id="2048061"/>
    <lineage>
        <taxon>Viruses</taxon>
        <taxon>Duplodnaviria</taxon>
        <taxon>Heunggongvirae</taxon>
        <taxon>Uroviricota</taxon>
        <taxon>Caudoviricetes</taxon>
        <taxon>Drexlerviridae</taxon>
        <taxon>Braunvirinae</taxon>
        <taxon>Loudonvirus</taxon>
        <taxon>Loudonvirus DTL</taxon>
    </lineage>
</organism>
<accession>A0A2H4PGQ5</accession>
<evidence type="ECO:0000313" key="3">
    <source>
        <dbReference type="Proteomes" id="UP000241499"/>
    </source>
</evidence>
<dbReference type="GO" id="GO:0008081">
    <property type="term" value="F:phosphoric diester hydrolase activity"/>
    <property type="evidence" value="ECO:0007669"/>
    <property type="project" value="InterPro"/>
</dbReference>
<keyword evidence="3" id="KW-1185">Reference proteome</keyword>
<dbReference type="PANTHER" id="PTHR46211:SF14">
    <property type="entry name" value="GLYCEROPHOSPHODIESTER PHOSPHODIESTERASE"/>
    <property type="match status" value="1"/>
</dbReference>
<sequence length="458" mass="49866">MAIYDTGTASLAANGQVTGVGTQWTMPLTLIRVGSTLVFKTEPVQIYTISEITSDTSMAVYNPNGETVPVGTGYAILAHDGISVQGLAQDVAETLRYYQSRETEVSTAVDIFKDFDQDKFSNDVSQVNTQFVEIVTIAAQVSSDASQVSTDKDAAAASASSASTYKDAAAESALEAADYAASLDTQNLLRKDLAFSDLTDKPLARQNIDVYSRMQSDRYENQKQELIAHRGFSLVFPENTMAAMEGSLSLGANALECDISITLDGIPVLMHDENVSRTTNGTGITTQLQSSYVLGLDAGSKFSTYRYAGEPVPLLYDVLLFCKSRGCKIYAELAHLRSTDDASIVVDMVKELGMENLCVLCAADISKLQKVRELDKDIAVGYLIYGEVTDSVIQDGKSLGKCYIQFQAWRASKELLKKLEVAGLQHSLWTLDTPVSARLALSHGFNKFMFNEPIYSFN</sequence>
<feature type="domain" description="GP-PDE" evidence="1">
    <location>
        <begin position="224"/>
        <end position="458"/>
    </location>
</feature>
<dbReference type="PANTHER" id="PTHR46211">
    <property type="entry name" value="GLYCEROPHOSPHORYL DIESTER PHOSPHODIESTERASE"/>
    <property type="match status" value="1"/>
</dbReference>
<dbReference type="SUPFAM" id="SSF51695">
    <property type="entry name" value="PLC-like phosphodiesterases"/>
    <property type="match status" value="1"/>
</dbReference>
<name>A0A2H4PGQ5_9CAUD</name>